<accession>A0A0G8EFN0</accession>
<name>A0A0G8EFN0_BACCE</name>
<dbReference type="Pfam" id="PF13255">
    <property type="entry name" value="DUF4046"/>
    <property type="match status" value="1"/>
</dbReference>
<evidence type="ECO:0000313" key="2">
    <source>
        <dbReference type="EMBL" id="KLA22312.1"/>
    </source>
</evidence>
<comment type="caution">
    <text evidence="2">The sequence shown here is derived from an EMBL/GenBank/DDBJ whole genome shotgun (WGS) entry which is preliminary data.</text>
</comment>
<protein>
    <recommendedName>
        <fullName evidence="1">DUF4046 domain-containing protein</fullName>
    </recommendedName>
</protein>
<evidence type="ECO:0000313" key="3">
    <source>
        <dbReference type="Proteomes" id="UP000035214"/>
    </source>
</evidence>
<feature type="domain" description="DUF4046" evidence="1">
    <location>
        <begin position="8"/>
        <end position="94"/>
    </location>
</feature>
<dbReference type="EMBL" id="LCYI01000062">
    <property type="protein sequence ID" value="KLA22312.1"/>
    <property type="molecule type" value="Genomic_DNA"/>
</dbReference>
<sequence>MQIKAITIEEIYQEILDGKRIRFPPNTWKLDKNNEMAKRVTRYLVTNILNWNEEEIKQNWNNALIAKYRLRGVLKHKYENSPYGMINDLYPNRFKEWEFKMTPLNFWTKKKPYNY</sequence>
<dbReference type="AlphaFoldDB" id="A0A0G8EFN0"/>
<gene>
    <name evidence="2" type="ORF">B4077_3258</name>
</gene>
<dbReference type="PATRIC" id="fig|1396.428.peg.2617"/>
<dbReference type="Proteomes" id="UP000035214">
    <property type="component" value="Unassembled WGS sequence"/>
</dbReference>
<reference evidence="2 3" key="1">
    <citation type="submission" date="2015-04" db="EMBL/GenBank/DDBJ databases">
        <title>Draft Genome Sequences of Eight Spore-Forming Food Isolates of Bacillus cereus Genome sequencing.</title>
        <authorList>
            <person name="Krawcyk A.O."/>
            <person name="de Jong A."/>
            <person name="Eijlander R.T."/>
            <person name="Berendsen E.M."/>
            <person name="Holsappel S."/>
            <person name="Wells-Bennik M."/>
            <person name="Kuipers O.P."/>
        </authorList>
    </citation>
    <scope>NUCLEOTIDE SEQUENCE [LARGE SCALE GENOMIC DNA]</scope>
    <source>
        <strain evidence="2 3">B4077</strain>
    </source>
</reference>
<dbReference type="InterPro" id="IPR025119">
    <property type="entry name" value="DUF4046"/>
</dbReference>
<evidence type="ECO:0000259" key="1">
    <source>
        <dbReference type="Pfam" id="PF13255"/>
    </source>
</evidence>
<proteinExistence type="predicted"/>
<organism evidence="2 3">
    <name type="scientific">Bacillus cereus</name>
    <dbReference type="NCBI Taxonomy" id="1396"/>
    <lineage>
        <taxon>Bacteria</taxon>
        <taxon>Bacillati</taxon>
        <taxon>Bacillota</taxon>
        <taxon>Bacilli</taxon>
        <taxon>Bacillales</taxon>
        <taxon>Bacillaceae</taxon>
        <taxon>Bacillus</taxon>
        <taxon>Bacillus cereus group</taxon>
    </lineage>
</organism>